<evidence type="ECO:0000313" key="4">
    <source>
        <dbReference type="Proteomes" id="UP000217790"/>
    </source>
</evidence>
<keyword evidence="1" id="KW-0472">Membrane</keyword>
<dbReference type="OMA" id="NIHHEIR"/>
<accession>A0A2H3E4Z3</accession>
<keyword evidence="4" id="KW-1185">Reference proteome</keyword>
<reference evidence="4" key="1">
    <citation type="journal article" date="2017" name="Nat. Ecol. Evol.">
        <title>Genome expansion and lineage-specific genetic innovations in the forest pathogenic fungi Armillaria.</title>
        <authorList>
            <person name="Sipos G."/>
            <person name="Prasanna A.N."/>
            <person name="Walter M.C."/>
            <person name="O'Connor E."/>
            <person name="Balint B."/>
            <person name="Krizsan K."/>
            <person name="Kiss B."/>
            <person name="Hess J."/>
            <person name="Varga T."/>
            <person name="Slot J."/>
            <person name="Riley R."/>
            <person name="Boka B."/>
            <person name="Rigling D."/>
            <person name="Barry K."/>
            <person name="Lee J."/>
            <person name="Mihaltcheva S."/>
            <person name="LaButti K."/>
            <person name="Lipzen A."/>
            <person name="Waldron R."/>
            <person name="Moloney N.M."/>
            <person name="Sperisen C."/>
            <person name="Kredics L."/>
            <person name="Vagvoelgyi C."/>
            <person name="Patrignani A."/>
            <person name="Fitzpatrick D."/>
            <person name="Nagy I."/>
            <person name="Doyle S."/>
            <person name="Anderson J.B."/>
            <person name="Grigoriev I.V."/>
            <person name="Gueldener U."/>
            <person name="Muensterkoetter M."/>
            <person name="Nagy L.G."/>
        </authorList>
    </citation>
    <scope>NUCLEOTIDE SEQUENCE [LARGE SCALE GENOMIC DNA]</scope>
    <source>
        <strain evidence="4">Ar21-2</strain>
    </source>
</reference>
<feature type="transmembrane region" description="Helical" evidence="1">
    <location>
        <begin position="134"/>
        <end position="154"/>
    </location>
</feature>
<protein>
    <recommendedName>
        <fullName evidence="2">DUF6533 domain-containing protein</fullName>
    </recommendedName>
</protein>
<dbReference type="Proteomes" id="UP000217790">
    <property type="component" value="Unassembled WGS sequence"/>
</dbReference>
<dbReference type="InParanoid" id="A0A2H3E4Z3"/>
<organism evidence="3 4">
    <name type="scientific">Armillaria gallica</name>
    <name type="common">Bulbous honey fungus</name>
    <name type="synonym">Armillaria bulbosa</name>
    <dbReference type="NCBI Taxonomy" id="47427"/>
    <lineage>
        <taxon>Eukaryota</taxon>
        <taxon>Fungi</taxon>
        <taxon>Dikarya</taxon>
        <taxon>Basidiomycota</taxon>
        <taxon>Agaricomycotina</taxon>
        <taxon>Agaricomycetes</taxon>
        <taxon>Agaricomycetidae</taxon>
        <taxon>Agaricales</taxon>
        <taxon>Marasmiineae</taxon>
        <taxon>Physalacriaceae</taxon>
        <taxon>Armillaria</taxon>
    </lineage>
</organism>
<dbReference type="AlphaFoldDB" id="A0A2H3E4Z3"/>
<evidence type="ECO:0000256" key="1">
    <source>
        <dbReference type="SAM" id="Phobius"/>
    </source>
</evidence>
<feature type="transmembrane region" description="Helical" evidence="1">
    <location>
        <begin position="223"/>
        <end position="244"/>
    </location>
</feature>
<feature type="transmembrane region" description="Helical" evidence="1">
    <location>
        <begin position="104"/>
        <end position="122"/>
    </location>
</feature>
<dbReference type="Pfam" id="PF20151">
    <property type="entry name" value="DUF6533"/>
    <property type="match status" value="1"/>
</dbReference>
<name>A0A2H3E4Z3_ARMGA</name>
<sequence>MDPHDVSQSLHDIRAVGVGDTQLTGRNVSIILMAVLVASATLMIHEWAILFDQEVSLMWQSPWNLVKVLYLISRYSPILDVVIALEEHIRPRVNPKTCRTYDDISIASASVGIAIAELILILRTCALYGNSKKVAYGLGTVWTTWVAVNLWVLIKYFKSSVFDPQPSPVLPGCYLASADPIFFICFASLLLLDALQLILQVYKAIKLLRGSRTPLISTFFRDGVLYYMCLFPLALANVLVILLAPSGLLDLLDTLMRVFHSTMCCRLLLGLRQAAKSTETGTMPTAHPVSSLMAFRTPTAYNEQSTSTQDSSMI</sequence>
<proteinExistence type="predicted"/>
<feature type="transmembrane region" description="Helical" evidence="1">
    <location>
        <begin position="181"/>
        <end position="202"/>
    </location>
</feature>
<feature type="domain" description="DUF6533" evidence="2">
    <location>
        <begin position="35"/>
        <end position="79"/>
    </location>
</feature>
<gene>
    <name evidence="3" type="ORF">ARMGADRAFT_1162875</name>
</gene>
<keyword evidence="1" id="KW-1133">Transmembrane helix</keyword>
<evidence type="ECO:0000259" key="2">
    <source>
        <dbReference type="Pfam" id="PF20151"/>
    </source>
</evidence>
<dbReference type="EMBL" id="KZ293650">
    <property type="protein sequence ID" value="PBK96407.1"/>
    <property type="molecule type" value="Genomic_DNA"/>
</dbReference>
<dbReference type="InterPro" id="IPR045340">
    <property type="entry name" value="DUF6533"/>
</dbReference>
<feature type="transmembrane region" description="Helical" evidence="1">
    <location>
        <begin position="30"/>
        <end position="51"/>
    </location>
</feature>
<keyword evidence="1" id="KW-0812">Transmembrane</keyword>
<evidence type="ECO:0000313" key="3">
    <source>
        <dbReference type="EMBL" id="PBK96407.1"/>
    </source>
</evidence>
<dbReference type="OrthoDB" id="2958007at2759"/>